<dbReference type="InterPro" id="IPR040850">
    <property type="entry name" value="Knl1_RWD_C"/>
</dbReference>
<protein>
    <submittedName>
        <fullName evidence="5">Kinetochore scaffold 1</fullName>
    </submittedName>
</protein>
<keyword evidence="1" id="KW-0175">Coiled coil</keyword>
<sequence length="1855" mass="209895">MIHYILKPPRSPLQDLKCGNETVQEFNAPRTRKSSRRVSFADTIKVFQTESQMKTERNSEITGITETETKKIVLNLQNKNSDDNYCAITGMNTLLCAPIQTQVQQKELSVIDYNHEKKHANDQTVIFSDENQMDLTASHTVMITKGLSNNTKSDNSTKIDTTSFLENLKNHAEESRIKKKLECPIISISQNTFSEKINSENFIKRLKTGKYSTSLDKENSEIPIYSKESNSVSSTHQMHVSLNVDKNSSNRTRIFSEQDDGMDLTQCHTAYIQTSIPPSRQDNLGGFKHDTVIYGNECMELTANYTTWILPSENNLSETEMKTQNVMMNFTTVDETKASEKKTVLKDKLNAAFQVSFLNPENKIHITKSHNMEPETHTVSQTNQGASTFDKTSKSICSSPTIQGYKTIFYSSSNDAMELTKCLSSTKEEKSLLKPDGNYSKVCASPVAGLLIEKTTYSEEDNMEITKSHTIVIDNEMFTQGQENIKKEITDIPVSEKEMIPQNHITTSEDEKMNVNYITVPQVFMEGLQESLTNRLSDRRIEPLAGEDMDLSESYTSQLGSQVIPTTFDLASKNFTESYSQSKNSSDDRGKVTKSLTQPFQKASIILKNILTDFESKEKHPVLKISSCLGKKSPLSVDYNQDIARSHNISSSGTVLDEQVTVGHTIQDQNSKLFEPQRKNLDDPTPDCSHKMIISSEEEQTMDLTKSHTIVIGFGPSEIQEQSKTNLEHRNSHLTTVNRQIDVSIPIEKTVVTTNEMDMLKDRSIQKPEFLKEKQNVEICERKSAHGLQIDKTILFSEGNENDMDVTKSYTVKINHRSLLDKHDSPLPMTGTSKTILYACGQDEMEITRSHTTALECKIISPDEITPSHPDNAVVSIKGHEELEMTKSHTVFIDYQSEANSALPDRFDFELSKKKCLQKPKGVSTTAEETVSISKNSESNHLASKGSQLTILEEGSNSGPRKDTNDDSETSKLATWKNAKDIQKPGFLNELLPNKTQRRKSLRLQNNKTFPENAKNNRGTTQSSVVEISNKINLEDGEDFSFVPLTGTFKPVLSAHTPKDMEISRSQTTALENKTDPADEITIPVDNTVMFLDNFGDLDVTKSHTVFIDCQVKEKVLHEYTKLGMARTENCSGPESDACIQKASNSIVSSNVSCFRSVKPSLSNLNGKTEDVLDFHTVHILPPTEQSLEIGNQAHNMSIAQTTEMYNQGSSGGRDEENEDLHIGAETTSLPLTAVVKDKTRRCSLGIFLPKFPNKKNCSITVVDDLEQIPAGGTDLNHLETQLVSSKDSDIGTDAVKLNLSPSQYINEENLPIYPDEILSSDSISTDTEEKALIDTYYKEILPSECKIEICNAPKRTRVQEDDNVINEKKIKTHDSIQNQEIFDHHTEGDINKNVNSVLIKSLSRTPSSCSSDQDSIKADGISLDISTQRNSQMESQFLGDSICEDSLREKLKNGQITIKEFFVLLQVHILIQKPRQSHLPAKFAINSSPTPEDLMLRQYVYGPKIQIYREDCELLRQKIEELQVSALTQDKLLTDVNRNLWEKMKDCSNEELKTYGIYLNKIKSRYTKMTKVFTHQGKVALYNKLVHSAEGYECSLVETRKLENEEKDDPMEEWDSEMKYAEKELEQLKTEEEELQRKFLEVETQKTQTLAQIEFIKEQTKKTEELLDQPSLSEWDVIEWSDDQAVFTFVYDTIELTITFGEPVEHKAPPSSLLVHKLIFQYIEEQESWRKKCTTQHQVPQMLQELSLVVNHCRLLGEEIEFLKRWGPNYSLMDINVNNIELRLLFSSTAAFAKFEITLSLSAQYPFVPLPFTIQNHLGNMSHNEIAAIISKVPLEDNYLKNVVKQIYQHLLKD</sequence>
<dbReference type="Proteomes" id="UP000694915">
    <property type="component" value="Chromosome 14"/>
</dbReference>
<dbReference type="CDD" id="cd22817">
    <property type="entry name" value="DRWD-N_Knl1"/>
    <property type="match status" value="1"/>
</dbReference>
<evidence type="ECO:0000256" key="2">
    <source>
        <dbReference type="SAM" id="MobiDB-lite"/>
    </source>
</evidence>
<evidence type="ECO:0000313" key="5">
    <source>
        <dbReference type="RefSeq" id="XP_013208048.1"/>
    </source>
</evidence>
<evidence type="ECO:0000313" key="4">
    <source>
        <dbReference type="Proteomes" id="UP000694915"/>
    </source>
</evidence>
<dbReference type="PANTHER" id="PTHR16520:SF3">
    <property type="entry name" value="KINETOCHORE SCAFFOLD 1"/>
    <property type="match status" value="1"/>
</dbReference>
<dbReference type="GeneID" id="101992717"/>
<dbReference type="CDD" id="cd21853">
    <property type="entry name" value="KNL1_NTD"/>
    <property type="match status" value="1"/>
</dbReference>
<proteinExistence type="predicted"/>
<keyword evidence="4" id="KW-1185">Reference proteome</keyword>
<feature type="region of interest" description="Disordered" evidence="2">
    <location>
        <begin position="919"/>
        <end position="978"/>
    </location>
</feature>
<gene>
    <name evidence="5" type="primary">Knl1</name>
</gene>
<dbReference type="InterPro" id="IPR037388">
    <property type="entry name" value="Blinkin"/>
</dbReference>
<feature type="coiled-coil region" evidence="1">
    <location>
        <begin position="1612"/>
        <end position="1649"/>
    </location>
</feature>
<dbReference type="RefSeq" id="XP_013208048.1">
    <property type="nucleotide sequence ID" value="XM_013352594.2"/>
</dbReference>
<organism evidence="4 5">
    <name type="scientific">Microtus ochrogaster</name>
    <name type="common">Prairie vole</name>
    <dbReference type="NCBI Taxonomy" id="79684"/>
    <lineage>
        <taxon>Eukaryota</taxon>
        <taxon>Metazoa</taxon>
        <taxon>Chordata</taxon>
        <taxon>Craniata</taxon>
        <taxon>Vertebrata</taxon>
        <taxon>Euteleostomi</taxon>
        <taxon>Mammalia</taxon>
        <taxon>Eutheria</taxon>
        <taxon>Euarchontoglires</taxon>
        <taxon>Glires</taxon>
        <taxon>Rodentia</taxon>
        <taxon>Myomorpha</taxon>
        <taxon>Muroidea</taxon>
        <taxon>Cricetidae</taxon>
        <taxon>Arvicolinae</taxon>
        <taxon>Microtus</taxon>
    </lineage>
</organism>
<dbReference type="Pfam" id="PF19221">
    <property type="entry name" value="MELT"/>
    <property type="match status" value="9"/>
</dbReference>
<dbReference type="CDD" id="cd22892">
    <property type="entry name" value="DRWD-C_Knl1"/>
    <property type="match status" value="1"/>
</dbReference>
<feature type="compositionally biased region" description="Polar residues" evidence="2">
    <location>
        <begin position="923"/>
        <end position="959"/>
    </location>
</feature>
<evidence type="ECO:0000256" key="1">
    <source>
        <dbReference type="SAM" id="Coils"/>
    </source>
</evidence>
<accession>A0ABM1ATM3</accession>
<dbReference type="Pfam" id="PF18210">
    <property type="entry name" value="Knl1_RWD_C"/>
    <property type="match status" value="1"/>
</dbReference>
<evidence type="ECO:0000259" key="3">
    <source>
        <dbReference type="Pfam" id="PF18210"/>
    </source>
</evidence>
<name>A0ABM1ATM3_MICOH</name>
<dbReference type="PANTHER" id="PTHR16520">
    <property type="entry name" value="KINETOCHORE SCAFFOLD 1"/>
    <property type="match status" value="1"/>
</dbReference>
<feature type="domain" description="Knl1 C-terminal RWD" evidence="3">
    <location>
        <begin position="1628"/>
        <end position="1758"/>
    </location>
</feature>
<reference evidence="5" key="1">
    <citation type="submission" date="2025-08" db="UniProtKB">
        <authorList>
            <consortium name="RefSeq"/>
        </authorList>
    </citation>
    <scope>IDENTIFICATION</scope>
</reference>
<dbReference type="InterPro" id="IPR043651">
    <property type="entry name" value="KNL1_MELT_rpt"/>
</dbReference>